<accession>A0A3G6J980</accession>
<protein>
    <submittedName>
        <fullName evidence="2">T5orf172 domain protein</fullName>
    </submittedName>
</protein>
<dbReference type="SMART" id="SM00974">
    <property type="entry name" value="T5orf172"/>
    <property type="match status" value="1"/>
</dbReference>
<keyword evidence="3" id="KW-1185">Reference proteome</keyword>
<proteinExistence type="predicted"/>
<feature type="domain" description="Bacteriophage T5 Orf172 DNA-binding" evidence="1">
    <location>
        <begin position="285"/>
        <end position="379"/>
    </location>
</feature>
<evidence type="ECO:0000313" key="2">
    <source>
        <dbReference type="EMBL" id="AZA14685.1"/>
    </source>
</evidence>
<dbReference type="KEGG" id="ccho:CCHOA_11570"/>
<sequence length="384" mass="42738">MSNEDGAPQSDLDAAFAAIFDSDVDGLLDTPEKPKQLTADDRLERAFLEVIEFVQIHGREPSADTRDISERKLGARLVGIRGSDAKITALEHLDSEGLLSKQTQAGSVEELLTGEPDDVLGDLLAENDDLFDLSALPRASVKSPESRANRVKAQEFDQFRPLFARQHELLRAGEVVPRRFAGESTIKVGNFYLIRGMLAYVAAIFEPEPNAGKAADGEPKRRLHVIFENGTESRMYVQSLAVRIYEEEGQVLAKRTLETADIFAEDKGTGHIYVLRSLSDDPEISSIDNLYKIGFTTTSVEQRIKGAQDSATYLFAPVEIVADYQLFNVQPSIVEQKVHAAFAQFRLEIEAHEAGGKDSHPSEWFVCELEQIDQILDELFRQVQ</sequence>
<name>A0A3G6J980_9CORY</name>
<evidence type="ECO:0000313" key="3">
    <source>
        <dbReference type="Proteomes" id="UP000269019"/>
    </source>
</evidence>
<organism evidence="2 3">
    <name type="scientific">Corynebacterium choanae</name>
    <dbReference type="NCBI Taxonomy" id="1862358"/>
    <lineage>
        <taxon>Bacteria</taxon>
        <taxon>Bacillati</taxon>
        <taxon>Actinomycetota</taxon>
        <taxon>Actinomycetes</taxon>
        <taxon>Mycobacteriales</taxon>
        <taxon>Corynebacteriaceae</taxon>
        <taxon>Corynebacterium</taxon>
    </lineage>
</organism>
<dbReference type="Proteomes" id="UP000269019">
    <property type="component" value="Chromosome"/>
</dbReference>
<dbReference type="EMBL" id="CP033896">
    <property type="protein sequence ID" value="AZA14685.1"/>
    <property type="molecule type" value="Genomic_DNA"/>
</dbReference>
<evidence type="ECO:0000259" key="1">
    <source>
        <dbReference type="SMART" id="SM00974"/>
    </source>
</evidence>
<dbReference type="AlphaFoldDB" id="A0A3G6J980"/>
<dbReference type="RefSeq" id="WP_245992138.1">
    <property type="nucleotide sequence ID" value="NZ_CP033896.1"/>
</dbReference>
<reference evidence="2 3" key="1">
    <citation type="submission" date="2018-11" db="EMBL/GenBank/DDBJ databases">
        <authorList>
            <person name="Kleinhagauer T."/>
            <person name="Glaeser S.P."/>
            <person name="Spergser J."/>
            <person name="Ruckert C."/>
            <person name="Kaempfer P."/>
            <person name="Busse H.-J."/>
        </authorList>
    </citation>
    <scope>NUCLEOTIDE SEQUENCE [LARGE SCALE GENOMIC DNA]</scope>
    <source>
        <strain evidence="2 3">200CH</strain>
    </source>
</reference>
<dbReference type="Pfam" id="PF10544">
    <property type="entry name" value="T5orf172"/>
    <property type="match status" value="1"/>
</dbReference>
<dbReference type="InterPro" id="IPR018306">
    <property type="entry name" value="Phage_T5_Orf172_DNA-bd"/>
</dbReference>
<gene>
    <name evidence="2" type="ORF">CCHOA_11570</name>
</gene>